<gene>
    <name evidence="1" type="ORF">GCM10009817_23240</name>
</gene>
<proteinExistence type="predicted"/>
<comment type="caution">
    <text evidence="1">The sequence shown here is derived from an EMBL/GenBank/DDBJ whole genome shotgun (WGS) entry which is preliminary data.</text>
</comment>
<keyword evidence="2" id="KW-1185">Reference proteome</keyword>
<evidence type="ECO:0000313" key="2">
    <source>
        <dbReference type="Proteomes" id="UP001500013"/>
    </source>
</evidence>
<accession>A0ABN2S6W3</accession>
<name>A0ABN2S6W3_9MICO</name>
<evidence type="ECO:0000313" key="1">
    <source>
        <dbReference type="EMBL" id="GAA1981463.1"/>
    </source>
</evidence>
<protein>
    <submittedName>
        <fullName evidence="1">Uncharacterized protein</fullName>
    </submittedName>
</protein>
<reference evidence="1 2" key="1">
    <citation type="journal article" date="2019" name="Int. J. Syst. Evol. Microbiol.">
        <title>The Global Catalogue of Microorganisms (GCM) 10K type strain sequencing project: providing services to taxonomists for standard genome sequencing and annotation.</title>
        <authorList>
            <consortium name="The Broad Institute Genomics Platform"/>
            <consortium name="The Broad Institute Genome Sequencing Center for Infectious Disease"/>
            <person name="Wu L."/>
            <person name="Ma J."/>
        </authorList>
    </citation>
    <scope>NUCLEOTIDE SEQUENCE [LARGE SCALE GENOMIC DNA]</scope>
    <source>
        <strain evidence="1 2">JCM 15628</strain>
    </source>
</reference>
<organism evidence="1 2">
    <name type="scientific">Terrabacter lapilli</name>
    <dbReference type="NCBI Taxonomy" id="436231"/>
    <lineage>
        <taxon>Bacteria</taxon>
        <taxon>Bacillati</taxon>
        <taxon>Actinomycetota</taxon>
        <taxon>Actinomycetes</taxon>
        <taxon>Micrococcales</taxon>
        <taxon>Intrasporangiaceae</taxon>
        <taxon>Terrabacter</taxon>
    </lineage>
</organism>
<sequence length="67" mass="7057">MVEDEGQAVLRAGDENLEVAAVGGADEVRVVAGHGHMQPRASPPVRLGAQRLQADDIDEIHETTVTA</sequence>
<dbReference type="EMBL" id="BAAAPU010000007">
    <property type="protein sequence ID" value="GAA1981463.1"/>
    <property type="molecule type" value="Genomic_DNA"/>
</dbReference>
<dbReference type="Proteomes" id="UP001500013">
    <property type="component" value="Unassembled WGS sequence"/>
</dbReference>